<dbReference type="InterPro" id="IPR013491">
    <property type="entry name" value="Tape_meas_N"/>
</dbReference>
<evidence type="ECO:0000313" key="5">
    <source>
        <dbReference type="Proteomes" id="UP000022082"/>
    </source>
</evidence>
<feature type="coiled-coil region" evidence="1">
    <location>
        <begin position="1146"/>
        <end position="1173"/>
    </location>
</feature>
<feature type="coiled-coil region" evidence="1">
    <location>
        <begin position="667"/>
        <end position="722"/>
    </location>
</feature>
<feature type="domain" description="Tape measure protein N-terminal" evidence="3">
    <location>
        <begin position="73"/>
        <end position="258"/>
    </location>
</feature>
<reference evidence="4 5" key="1">
    <citation type="submission" date="2014-02" db="EMBL/GenBank/DDBJ databases">
        <authorList>
            <person name="Sears C."/>
            <person name="Carroll K."/>
            <person name="Sack B.R."/>
            <person name="Qadri F."/>
            <person name="Myers L.L."/>
            <person name="Chung G.-T."/>
            <person name="Escheverria P."/>
            <person name="Fraser C.M."/>
            <person name="Sadzewicz L."/>
            <person name="Shefchek K.A."/>
            <person name="Tallon L."/>
            <person name="Das S.P."/>
            <person name="Daugherty S."/>
            <person name="Mongodin E.F."/>
        </authorList>
    </citation>
    <scope>NUCLEOTIDE SEQUENCE [LARGE SCALE GENOMIC DNA]</scope>
    <source>
        <strain evidence="4 5">S36L11</strain>
    </source>
</reference>
<feature type="coiled-coil region" evidence="1">
    <location>
        <begin position="1455"/>
        <end position="1607"/>
    </location>
</feature>
<evidence type="ECO:0000256" key="1">
    <source>
        <dbReference type="SAM" id="Coils"/>
    </source>
</evidence>
<feature type="region of interest" description="Disordered" evidence="2">
    <location>
        <begin position="1019"/>
        <end position="1041"/>
    </location>
</feature>
<dbReference type="Proteomes" id="UP000022082">
    <property type="component" value="Unassembled WGS sequence"/>
</dbReference>
<comment type="caution">
    <text evidence="4">The sequence shown here is derived from an EMBL/GenBank/DDBJ whole genome shotgun (WGS) entry which is preliminary data.</text>
</comment>
<evidence type="ECO:0000313" key="4">
    <source>
        <dbReference type="EMBL" id="EXZ26326.1"/>
    </source>
</evidence>
<dbReference type="Pfam" id="PF20155">
    <property type="entry name" value="TMP_3"/>
    <property type="match status" value="1"/>
</dbReference>
<dbReference type="EMBL" id="JGDJ01000288">
    <property type="protein sequence ID" value="EXZ26326.1"/>
    <property type="molecule type" value="Genomic_DNA"/>
</dbReference>
<accession>A0A016AD00</accession>
<dbReference type="PANTHER" id="PTHR45615">
    <property type="entry name" value="MYOSIN HEAVY CHAIN, NON-MUSCLE"/>
    <property type="match status" value="1"/>
</dbReference>
<dbReference type="PATRIC" id="fig|1339327.3.peg.4950"/>
<proteinExistence type="predicted"/>
<dbReference type="RefSeq" id="WP_032558435.1">
    <property type="nucleotide sequence ID" value="NZ_JGDJ01000288.1"/>
</dbReference>
<gene>
    <name evidence="4" type="ORF">M136_4463</name>
</gene>
<name>A0A016AD00_BACFG</name>
<keyword evidence="1" id="KW-0175">Coiled coil</keyword>
<dbReference type="PANTHER" id="PTHR45615:SF80">
    <property type="entry name" value="GRIP DOMAIN-CONTAINING PROTEIN"/>
    <property type="match status" value="1"/>
</dbReference>
<feature type="coiled-coil region" evidence="1">
    <location>
        <begin position="861"/>
        <end position="912"/>
    </location>
</feature>
<organism evidence="4 5">
    <name type="scientific">Bacteroides fragilis str. S36L11</name>
    <dbReference type="NCBI Taxonomy" id="1339327"/>
    <lineage>
        <taxon>Bacteria</taxon>
        <taxon>Pseudomonadati</taxon>
        <taxon>Bacteroidota</taxon>
        <taxon>Bacteroidia</taxon>
        <taxon>Bacteroidales</taxon>
        <taxon>Bacteroidaceae</taxon>
        <taxon>Bacteroides</taxon>
    </lineage>
</organism>
<evidence type="ECO:0000256" key="2">
    <source>
        <dbReference type="SAM" id="MobiDB-lite"/>
    </source>
</evidence>
<protein>
    <submittedName>
        <fullName evidence="4">Putative tape measure domain-containing protein</fullName>
    </submittedName>
</protein>
<sequence length="1803" mass="197441">MDNINGALAFKATLDINDFNVSAQAMERSIKQVSSTAVSESSVMDNSIQSFAQNGAKYIVSYLVGQGMGTLLQSIVQTRGQFQQLEIAFTTMLKSGTQAKGLMDRLIDTAAKTPFDLSGIASSAKQMLAYGSTVDNVVDELVMLGNVASGVGAPLQDIAYLYGTLRTQGRAFTVDIRQFAGRGIPIYEELAKVLGVTKDEVSSLVTEGKVGFAEVEKAFQNMTGKAGTYYNLMQEQSKSLTGMISNMGDTWEQSLNKLGADNQDVFAGAIESATYMAEHLDDILRILKAVAIGYGSVKAAIVLNTLATKGYTGVALLDNTARQAKISLMKLEAVATGQMVAQTKAMVAAQNSHVAALQAQLTVEEHANMVKQLRIATIQQMLTIQQAEYLSNLNLTASSANYEAVALSVLTVEQKQALSKLDLSAKSAVYRAALENEVAVKTQNSAATLNAMRTDVKAAAVKMESARADALAAKAAVERAYLEVYRAQQTGNAEKIAIATKKMEAAEDNAAIARKTALATQSDFYAKKKLLEATATKQSTAASVADTTAKTTQGAVTSVLTAITTKATVAVKALWASMMSNPIGWVMGLIGALVSVITLFTGKQKEATTATGEFQDTTKKEIDDLNLLFAVLQNTEKGTQTHKNTIEKINAVCKQYNKTLLDENATLDLQRLKYEELTTAIQQTTAEKIKAKYTEQAMQELVQSQTDALDKLKENAEDATYKEIQEVMETTPEGVTVMMNKVVDVASSSIRGASGAVWDAVESMAVESANQLKGLTGQAYTDAFNNSLDSIVSAVQKSTGATGKEMDAFKENIKTYLESVAQSAKKADETIGKVDRQLEKFYGKKDTTSVTESTDYVAMSFNELDKKIGETQKSIDTLNAKKVKVEADNTQLKELKDLLDKLNGAVNTKNTNLNTEKGISDRIKQLKELREAAIIGSSDYKSYDTQIKKLEARLPKHTTGDKADSAAKQLRERQLEADRKLEADRIAVLEEGYEKRKRTLSLQHKEALDNIDKEEKALAKARKDAGKGGLSKSEKDGFDERRTLENKKYDKAQNKLFDGEIEYKKQQYALYFRWVRNMGEDVANTQFATLLKGGKSYKEYVENEIKALKDKQQAGTLTEGESNQLISLNMQYNEITGAKSAMDSFKESVSKTIQQAQTLAEKLEAIADAKEKLANGSSGLVGADEKAEATLFVSEEDEKLQEEVQQKILSSYRTFEEQRNDIQKEYALLRAAAQKTGDQERINQVNKSEAEALSTLTANMLKQSDSWKKLFGDLDSLSVAEIDKLVADIETKLKDADLKLNPVDYRALIDSLNQAKETLISKNPFKALGTFYDDYIEAKKKLAEAKANVAAGKGTDEDVKKAEADMKKAAKGVTKSIETITDTATTCGNAIASMFSDLGQDDLANGLGTAMELFGQLGNAAASVGKMMSGDILGGVTGMVSAVTSVVGIFAKLHDSKYEKKIQNLQKEIDALEQSYSRLERAYNNTYWVFNDSQREAYEKNIQLINDQIRALEQEANVAKKNWDFARYAQLNKEIKELNKQLKNAEENGDMFSIYEAQKKNLKQQQEDLRKQIQAEKDKKKTDNGKIQQWNEQIESITQQIEDLDRSMMETLAGTDVKTAIDEFADALVDAYCKGEDAAEALGEKTKEVLKKAVVEALKREFLAKGINDAVLYLGESMKDGKLTDVEKREFERMVNAAGDLFNSALEGIGDWIKDVEEETVQQDPLTGAVTSMNEETGGVIAGRLNAFVINQSDQTSIMRQALVYQAEIAANTKLSASELTEIKTTLKRIENKDSSLLSQGIA</sequence>
<evidence type="ECO:0000259" key="3">
    <source>
        <dbReference type="Pfam" id="PF20155"/>
    </source>
</evidence>